<evidence type="ECO:0000313" key="5">
    <source>
        <dbReference type="Proteomes" id="UP000298381"/>
    </source>
</evidence>
<dbReference type="Gene3D" id="1.10.260.40">
    <property type="entry name" value="lambda repressor-like DNA-binding domains"/>
    <property type="match status" value="1"/>
</dbReference>
<keyword evidence="1" id="KW-0238">DNA-binding</keyword>
<dbReference type="OrthoDB" id="1634626at2"/>
<sequence length="227" mass="25725">MDQVKIGSFLKELRKEKNLTQEDLVEQLNVSSRTISRWETGSNMPDIGMLVEIADFYDVSIPEIINGERKSENMNHETRDTAVSMAEYSRNEVKNGKQKVIGILMSAFGIFTIVSALSIFPSDSSWGSIYAILGSIFLVKGIYLIIWTVGVKRSLRILTVSGCIVLLFGAFMISDYIAVTLFNQVPRFRHETIYDSRNPDQLVYKTLFFTAIQENPGTKDEQVYIVK</sequence>
<feature type="domain" description="HTH cro/C1-type" evidence="3">
    <location>
        <begin position="10"/>
        <end position="64"/>
    </location>
</feature>
<dbReference type="CDD" id="cd00093">
    <property type="entry name" value="HTH_XRE"/>
    <property type="match status" value="1"/>
</dbReference>
<name>A0A4Z0D9X8_9FIRM</name>
<keyword evidence="2" id="KW-0812">Transmembrane</keyword>
<dbReference type="AlphaFoldDB" id="A0A4Z0D9X8"/>
<organism evidence="4 5">
    <name type="scientific">Soehngenia longivitae</name>
    <dbReference type="NCBI Taxonomy" id="2562294"/>
    <lineage>
        <taxon>Bacteria</taxon>
        <taxon>Bacillati</taxon>
        <taxon>Bacillota</taxon>
        <taxon>Tissierellia</taxon>
        <taxon>Tissierellales</taxon>
        <taxon>Tissierellaceae</taxon>
        <taxon>Soehngenia</taxon>
    </lineage>
</organism>
<evidence type="ECO:0000256" key="2">
    <source>
        <dbReference type="SAM" id="Phobius"/>
    </source>
</evidence>
<dbReference type="GO" id="GO:0003677">
    <property type="term" value="F:DNA binding"/>
    <property type="evidence" value="ECO:0007669"/>
    <property type="project" value="UniProtKB-KW"/>
</dbReference>
<proteinExistence type="predicted"/>
<protein>
    <submittedName>
        <fullName evidence="4">Helix-turn-helix domain-containing protein</fullName>
    </submittedName>
</protein>
<dbReference type="SMART" id="SM00530">
    <property type="entry name" value="HTH_XRE"/>
    <property type="match status" value="1"/>
</dbReference>
<reference evidence="4 5" key="1">
    <citation type="submission" date="2019-03" db="EMBL/GenBank/DDBJ databases">
        <title>Draft genome sequence data and analysis of a Fermenting Bacterium, Soehngenia longevitae strain 1933PT, isolated from petroleum reservoir in Azerbaijan.</title>
        <authorList>
            <person name="Grouzdev D.S."/>
            <person name="Bidzhieva S.K."/>
            <person name="Sokolova D.S."/>
            <person name="Tourova T.P."/>
            <person name="Poltaraus A.B."/>
            <person name="Nazina T.N."/>
        </authorList>
    </citation>
    <scope>NUCLEOTIDE SEQUENCE [LARGE SCALE GENOMIC DNA]</scope>
    <source>
        <strain evidence="4 5">1933P</strain>
    </source>
</reference>
<evidence type="ECO:0000313" key="4">
    <source>
        <dbReference type="EMBL" id="TFZ41665.1"/>
    </source>
</evidence>
<accession>A0A4Z0D9X8</accession>
<dbReference type="PANTHER" id="PTHR46558:SF11">
    <property type="entry name" value="HTH-TYPE TRANSCRIPTIONAL REGULATOR XRE"/>
    <property type="match status" value="1"/>
</dbReference>
<dbReference type="PANTHER" id="PTHR46558">
    <property type="entry name" value="TRACRIPTIONAL REGULATORY PROTEIN-RELATED-RELATED"/>
    <property type="match status" value="1"/>
</dbReference>
<dbReference type="SUPFAM" id="SSF47413">
    <property type="entry name" value="lambda repressor-like DNA-binding domains"/>
    <property type="match status" value="1"/>
</dbReference>
<feature type="transmembrane region" description="Helical" evidence="2">
    <location>
        <begin position="126"/>
        <end position="146"/>
    </location>
</feature>
<evidence type="ECO:0000256" key="1">
    <source>
        <dbReference type="ARBA" id="ARBA00023125"/>
    </source>
</evidence>
<dbReference type="PROSITE" id="PS50943">
    <property type="entry name" value="HTH_CROC1"/>
    <property type="match status" value="1"/>
</dbReference>
<dbReference type="EMBL" id="SRIB01000001">
    <property type="protein sequence ID" value="TFZ41665.1"/>
    <property type="molecule type" value="Genomic_DNA"/>
</dbReference>
<dbReference type="Pfam" id="PF01381">
    <property type="entry name" value="HTH_3"/>
    <property type="match status" value="1"/>
</dbReference>
<keyword evidence="5" id="KW-1185">Reference proteome</keyword>
<keyword evidence="2" id="KW-0472">Membrane</keyword>
<dbReference type="InterPro" id="IPR001387">
    <property type="entry name" value="Cro/C1-type_HTH"/>
</dbReference>
<feature type="transmembrane region" description="Helical" evidence="2">
    <location>
        <begin position="158"/>
        <end position="179"/>
    </location>
</feature>
<keyword evidence="2" id="KW-1133">Transmembrane helix</keyword>
<dbReference type="Proteomes" id="UP000298381">
    <property type="component" value="Unassembled WGS sequence"/>
</dbReference>
<feature type="transmembrane region" description="Helical" evidence="2">
    <location>
        <begin position="100"/>
        <end position="120"/>
    </location>
</feature>
<dbReference type="RefSeq" id="WP_135269819.1">
    <property type="nucleotide sequence ID" value="NZ_SRIB01000001.1"/>
</dbReference>
<comment type="caution">
    <text evidence="4">The sequence shown here is derived from an EMBL/GenBank/DDBJ whole genome shotgun (WGS) entry which is preliminary data.</text>
</comment>
<gene>
    <name evidence="4" type="ORF">E4100_00580</name>
</gene>
<dbReference type="InterPro" id="IPR010982">
    <property type="entry name" value="Lambda_DNA-bd_dom_sf"/>
</dbReference>
<evidence type="ECO:0000259" key="3">
    <source>
        <dbReference type="PROSITE" id="PS50943"/>
    </source>
</evidence>